<protein>
    <submittedName>
        <fullName evidence="2">Hypoxanthine phosphoribosyltransferase</fullName>
    </submittedName>
</protein>
<dbReference type="Proteomes" id="UP000887580">
    <property type="component" value="Unplaced"/>
</dbReference>
<organism evidence="1 2">
    <name type="scientific">Panagrolaimus sp. PS1159</name>
    <dbReference type="NCBI Taxonomy" id="55785"/>
    <lineage>
        <taxon>Eukaryota</taxon>
        <taxon>Metazoa</taxon>
        <taxon>Ecdysozoa</taxon>
        <taxon>Nematoda</taxon>
        <taxon>Chromadorea</taxon>
        <taxon>Rhabditida</taxon>
        <taxon>Tylenchina</taxon>
        <taxon>Panagrolaimomorpha</taxon>
        <taxon>Panagrolaimoidea</taxon>
        <taxon>Panagrolaimidae</taxon>
        <taxon>Panagrolaimus</taxon>
    </lineage>
</organism>
<sequence>MAPVKSKSVTIPDNLEYDTDLFVVPGCYREDIKSVIIPAGMIHDRIKQLATEIHAKIGDEPLMILCVLKGSYRFFTALVDELTAVRYNCKTSLLVDFIRAKSYENTETTGKLELIGLSSLNELKGQNVLIVDDIVDSGLTMSRLIFTIQDLGAKQVWTSLLLSKRVPRKVEVDENFVAFNIPDKFIVGYGLDYNQKFRDMNHICVMSDKGIEKYKNAGKLF</sequence>
<evidence type="ECO:0000313" key="2">
    <source>
        <dbReference type="WBParaSite" id="PS1159_v2.g8897.t1"/>
    </source>
</evidence>
<reference evidence="2" key="1">
    <citation type="submission" date="2022-11" db="UniProtKB">
        <authorList>
            <consortium name="WormBaseParasite"/>
        </authorList>
    </citation>
    <scope>IDENTIFICATION</scope>
</reference>
<proteinExistence type="predicted"/>
<evidence type="ECO:0000313" key="1">
    <source>
        <dbReference type="Proteomes" id="UP000887580"/>
    </source>
</evidence>
<name>A0AC35GUD5_9BILA</name>
<dbReference type="WBParaSite" id="PS1159_v2.g8897.t1">
    <property type="protein sequence ID" value="PS1159_v2.g8897.t1"/>
    <property type="gene ID" value="PS1159_v2.g8897"/>
</dbReference>
<accession>A0AC35GUD5</accession>